<feature type="region of interest" description="Disordered" evidence="1">
    <location>
        <begin position="1"/>
        <end position="26"/>
    </location>
</feature>
<name>A0AAE0Y0T8_9GAST</name>
<comment type="caution">
    <text evidence="2">The sequence shown here is derived from an EMBL/GenBank/DDBJ whole genome shotgun (WGS) entry which is preliminary data.</text>
</comment>
<protein>
    <submittedName>
        <fullName evidence="2">Uncharacterized protein</fullName>
    </submittedName>
</protein>
<reference evidence="2" key="1">
    <citation type="journal article" date="2023" name="G3 (Bethesda)">
        <title>A reference genome for the long-term kleptoplast-retaining sea slug Elysia crispata morphotype clarki.</title>
        <authorList>
            <person name="Eastman K.E."/>
            <person name="Pendleton A.L."/>
            <person name="Shaikh M.A."/>
            <person name="Suttiyut T."/>
            <person name="Ogas R."/>
            <person name="Tomko P."/>
            <person name="Gavelis G."/>
            <person name="Widhalm J.R."/>
            <person name="Wisecaver J.H."/>
        </authorList>
    </citation>
    <scope>NUCLEOTIDE SEQUENCE</scope>
    <source>
        <strain evidence="2">ECLA1</strain>
    </source>
</reference>
<dbReference type="Proteomes" id="UP001283361">
    <property type="component" value="Unassembled WGS sequence"/>
</dbReference>
<sequence length="318" mass="36484">MKSPEGFRKQSSNHNRDNGLTGIMPFRNPSHGMRPGLWRHFRLAFSSDQCKISCPQTQIWYGGERKRTPLISYAKAGRPQRMPSSCKIALSQGRYTWRHIRILQELAAIISTAKGETTLPKTNALIFTTEDGTKSWPGRPVRTTNQRKWLLDGCDDLDVSEDLPEWDSHPSIIKETRLRPVIVIHSASTQQLIMVELTVPCENRMEEAHIYKREKYLNLTKELEDAGYKAGVIPVEVGARGFIGSSVYDLLTKLSICGNKRTKVLNLLAKIAENSSRWSRRNERFLHKDYKCSDHRRISWRSGIVRGSAIHQEMRVWV</sequence>
<evidence type="ECO:0000313" key="3">
    <source>
        <dbReference type="Proteomes" id="UP001283361"/>
    </source>
</evidence>
<dbReference type="EMBL" id="JAWDGP010007160">
    <property type="protein sequence ID" value="KAK3729063.1"/>
    <property type="molecule type" value="Genomic_DNA"/>
</dbReference>
<evidence type="ECO:0000256" key="1">
    <source>
        <dbReference type="SAM" id="MobiDB-lite"/>
    </source>
</evidence>
<accession>A0AAE0Y0T8</accession>
<keyword evidence="3" id="KW-1185">Reference proteome</keyword>
<proteinExistence type="predicted"/>
<organism evidence="2 3">
    <name type="scientific">Elysia crispata</name>
    <name type="common">lettuce slug</name>
    <dbReference type="NCBI Taxonomy" id="231223"/>
    <lineage>
        <taxon>Eukaryota</taxon>
        <taxon>Metazoa</taxon>
        <taxon>Spiralia</taxon>
        <taxon>Lophotrochozoa</taxon>
        <taxon>Mollusca</taxon>
        <taxon>Gastropoda</taxon>
        <taxon>Heterobranchia</taxon>
        <taxon>Euthyneura</taxon>
        <taxon>Panpulmonata</taxon>
        <taxon>Sacoglossa</taxon>
        <taxon>Placobranchoidea</taxon>
        <taxon>Plakobranchidae</taxon>
        <taxon>Elysia</taxon>
    </lineage>
</organism>
<dbReference type="AlphaFoldDB" id="A0AAE0Y0T8"/>
<evidence type="ECO:0000313" key="2">
    <source>
        <dbReference type="EMBL" id="KAK3729063.1"/>
    </source>
</evidence>
<gene>
    <name evidence="2" type="ORF">RRG08_005436</name>
</gene>